<comment type="caution">
    <text evidence="1">The sequence shown here is derived from an EMBL/GenBank/DDBJ whole genome shotgun (WGS) entry which is preliminary data.</text>
</comment>
<organism evidence="1 2">
    <name type="scientific">Marasmius tenuissimus</name>
    <dbReference type="NCBI Taxonomy" id="585030"/>
    <lineage>
        <taxon>Eukaryota</taxon>
        <taxon>Fungi</taxon>
        <taxon>Dikarya</taxon>
        <taxon>Basidiomycota</taxon>
        <taxon>Agaricomycotina</taxon>
        <taxon>Agaricomycetes</taxon>
        <taxon>Agaricomycetidae</taxon>
        <taxon>Agaricales</taxon>
        <taxon>Marasmiineae</taxon>
        <taxon>Marasmiaceae</taxon>
        <taxon>Marasmius</taxon>
    </lineage>
</organism>
<proteinExistence type="predicted"/>
<reference evidence="1 2" key="1">
    <citation type="submission" date="2024-05" db="EMBL/GenBank/DDBJ databases">
        <title>A draft genome resource for the thread blight pathogen Marasmius tenuissimus strain MS-2.</title>
        <authorList>
            <person name="Yulfo-Soto G.E."/>
            <person name="Baruah I.K."/>
            <person name="Amoako-Attah I."/>
            <person name="Bukari Y."/>
            <person name="Meinhardt L.W."/>
            <person name="Bailey B.A."/>
            <person name="Cohen S.P."/>
        </authorList>
    </citation>
    <scope>NUCLEOTIDE SEQUENCE [LARGE SCALE GENOMIC DNA]</scope>
    <source>
        <strain evidence="1 2">MS-2</strain>
    </source>
</reference>
<keyword evidence="2" id="KW-1185">Reference proteome</keyword>
<sequence>MRASYQWPINRLAADEIPLLETVYTGESTLFTEIFQGPFHSETIHTHSSRTPAANLLCRAPSLRALHFNPGSVRALHIPLEWGRLTELSLSLQRPLGPGSPSSESPITALQTIAQTCHSLAILNFRCYLPHAPTETTPSSPNPIQWNSLRDLNLLLDGQFCNYANFSDSEELDHPSPYPFDPSLEPIYGSIRTPHLLRLTLQLGNSHWGDPASGDILPFDVLLRSSPRLTHLQLIGYHILAAKALSRCLHSTTSLTTLKLQPGGIAPIAYPGRGRTLPPPGWVSQFLASLNDPGSITCPQLESLDCGRCSRDDIPSILEFLRDEDRRARLRRFKADMGDLWGEEVDDLTSVVLAETLGSLRTANGILVDLEWNEVEPVPDTRWREDSHIGIPTASPWEGSEW</sequence>
<dbReference type="Proteomes" id="UP001437256">
    <property type="component" value="Unassembled WGS sequence"/>
</dbReference>
<accession>A0ABR3A923</accession>
<name>A0ABR3A923_9AGAR</name>
<dbReference type="EMBL" id="JBBXMP010000009">
    <property type="protein sequence ID" value="KAL0070040.1"/>
    <property type="molecule type" value="Genomic_DNA"/>
</dbReference>
<protein>
    <submittedName>
        <fullName evidence="1">Uncharacterized protein</fullName>
    </submittedName>
</protein>
<gene>
    <name evidence="1" type="ORF">AAF712_002937</name>
</gene>
<evidence type="ECO:0000313" key="1">
    <source>
        <dbReference type="EMBL" id="KAL0070040.1"/>
    </source>
</evidence>
<evidence type="ECO:0000313" key="2">
    <source>
        <dbReference type="Proteomes" id="UP001437256"/>
    </source>
</evidence>